<evidence type="ECO:0000313" key="5">
    <source>
        <dbReference type="Proteomes" id="UP000509327"/>
    </source>
</evidence>
<dbReference type="OrthoDB" id="6678638at2"/>
<dbReference type="EMBL" id="CP054614">
    <property type="protein sequence ID" value="QKS56487.1"/>
    <property type="molecule type" value="Genomic_DNA"/>
</dbReference>
<dbReference type="AlphaFoldDB" id="A0A2V4VXB9"/>
<reference evidence="3 5" key="2">
    <citation type="submission" date="2020-06" db="EMBL/GenBank/DDBJ databases">
        <title>Complete genome of Paenibacillus barcinonensis KACC11450.</title>
        <authorList>
            <person name="Kim M."/>
            <person name="Park Y.-J."/>
            <person name="Shin J.-H."/>
        </authorList>
    </citation>
    <scope>NUCLEOTIDE SEQUENCE [LARGE SCALE GENOMIC DNA]</scope>
    <source>
        <strain evidence="3 5">KACC11450</strain>
    </source>
</reference>
<keyword evidence="5" id="KW-1185">Reference proteome</keyword>
<accession>A0A2V4VXB9</accession>
<gene>
    <name evidence="2" type="ORF">DFQ00_105342</name>
    <name evidence="3" type="ORF">HUB98_09135</name>
</gene>
<dbReference type="RefSeq" id="WP_110896508.1">
    <property type="nucleotide sequence ID" value="NZ_CP054614.1"/>
</dbReference>
<organism evidence="2 4">
    <name type="scientific">Paenibacillus barcinonensis</name>
    <dbReference type="NCBI Taxonomy" id="198119"/>
    <lineage>
        <taxon>Bacteria</taxon>
        <taxon>Bacillati</taxon>
        <taxon>Bacillota</taxon>
        <taxon>Bacilli</taxon>
        <taxon>Bacillales</taxon>
        <taxon>Paenibacillaceae</taxon>
        <taxon>Paenibacillus</taxon>
    </lineage>
</organism>
<keyword evidence="1" id="KW-0812">Transmembrane</keyword>
<proteinExistence type="predicted"/>
<keyword evidence="1" id="KW-1133">Transmembrane helix</keyword>
<evidence type="ECO:0000313" key="3">
    <source>
        <dbReference type="EMBL" id="QKS56487.1"/>
    </source>
</evidence>
<name>A0A2V4VXB9_PAEBA</name>
<dbReference type="Proteomes" id="UP000509327">
    <property type="component" value="Chromosome"/>
</dbReference>
<evidence type="ECO:0000313" key="4">
    <source>
        <dbReference type="Proteomes" id="UP000247790"/>
    </source>
</evidence>
<evidence type="ECO:0000313" key="2">
    <source>
        <dbReference type="EMBL" id="PYE49838.1"/>
    </source>
</evidence>
<keyword evidence="1" id="KW-0472">Membrane</keyword>
<sequence length="261" mass="29592">MKKKYIAIIASVIFLVWAGSGWAINTWINASYRGTFGDMFGAVNALFSGFAFAGLIYTIAVQRQELQSQNKSIDMQTDEMKIQVSAIKMQTEELALQREAIQMQTEELALQRKAIEMQTLETARSADQLEGQKNLSNLQTAMSVVNDLIRTKNKRMEGITVSAGSGWIKGTDAFGHLSEVGLGVWVNERTLESYLNLFYYILTFINEYDLKEEQKKLLRDLLNVDTSNEELKVIYRALGNDPHRMGLFTSSGFLTRYKKIK</sequence>
<evidence type="ECO:0000256" key="1">
    <source>
        <dbReference type="SAM" id="Phobius"/>
    </source>
</evidence>
<dbReference type="Proteomes" id="UP000247790">
    <property type="component" value="Unassembled WGS sequence"/>
</dbReference>
<dbReference type="EMBL" id="QJSW01000005">
    <property type="protein sequence ID" value="PYE49838.1"/>
    <property type="molecule type" value="Genomic_DNA"/>
</dbReference>
<reference evidence="2 4" key="1">
    <citation type="submission" date="2018-06" db="EMBL/GenBank/DDBJ databases">
        <title>Genomic Encyclopedia of Type Strains, Phase III (KMG-III): the genomes of soil and plant-associated and newly described type strains.</title>
        <authorList>
            <person name="Whitman W."/>
        </authorList>
    </citation>
    <scope>NUCLEOTIDE SEQUENCE [LARGE SCALE GENOMIC DNA]</scope>
    <source>
        <strain evidence="2 4">CECT 7022</strain>
    </source>
</reference>
<feature type="transmembrane region" description="Helical" evidence="1">
    <location>
        <begin position="39"/>
        <end position="61"/>
    </location>
</feature>
<protein>
    <submittedName>
        <fullName evidence="2">Uncharacterized protein</fullName>
    </submittedName>
</protein>